<evidence type="ECO:0000313" key="5">
    <source>
        <dbReference type="Proteomes" id="UP001172102"/>
    </source>
</evidence>
<comment type="caution">
    <text evidence="4">The sequence shown here is derived from an EMBL/GenBank/DDBJ whole genome shotgun (WGS) entry which is preliminary data.</text>
</comment>
<feature type="transmembrane region" description="Helical" evidence="2">
    <location>
        <begin position="157"/>
        <end position="183"/>
    </location>
</feature>
<evidence type="ECO:0000313" key="4">
    <source>
        <dbReference type="EMBL" id="KAK0724062.1"/>
    </source>
</evidence>
<evidence type="ECO:0000256" key="1">
    <source>
        <dbReference type="SAM" id="MobiDB-lite"/>
    </source>
</evidence>
<evidence type="ECO:0000259" key="3">
    <source>
        <dbReference type="PROSITE" id="PS50924"/>
    </source>
</evidence>
<feature type="compositionally biased region" description="Basic and acidic residues" evidence="1">
    <location>
        <begin position="771"/>
        <end position="781"/>
    </location>
</feature>
<accession>A0AA40AY04</accession>
<reference evidence="4" key="1">
    <citation type="submission" date="2023-06" db="EMBL/GenBank/DDBJ databases">
        <title>Genome-scale phylogeny and comparative genomics of the fungal order Sordariales.</title>
        <authorList>
            <consortium name="Lawrence Berkeley National Laboratory"/>
            <person name="Hensen N."/>
            <person name="Bonometti L."/>
            <person name="Westerberg I."/>
            <person name="Brannstrom I.O."/>
            <person name="Guillou S."/>
            <person name="Cros-Aarteil S."/>
            <person name="Calhoun S."/>
            <person name="Haridas S."/>
            <person name="Kuo A."/>
            <person name="Mondo S."/>
            <person name="Pangilinan J."/>
            <person name="Riley R."/>
            <person name="Labutti K."/>
            <person name="Andreopoulos B."/>
            <person name="Lipzen A."/>
            <person name="Chen C."/>
            <person name="Yanf M."/>
            <person name="Daum C."/>
            <person name="Ng V."/>
            <person name="Clum A."/>
            <person name="Steindorff A."/>
            <person name="Ohm R."/>
            <person name="Martin F."/>
            <person name="Silar P."/>
            <person name="Natvig D."/>
            <person name="Lalanne C."/>
            <person name="Gautier V."/>
            <person name="Ament-Velasquez S.L."/>
            <person name="Kruys A."/>
            <person name="Hutchinson M.I."/>
            <person name="Powell A.J."/>
            <person name="Barry K."/>
            <person name="Miller A.N."/>
            <person name="Grigoriev I.V."/>
            <person name="Debuchy R."/>
            <person name="Gladieux P."/>
            <person name="Thoren M.H."/>
            <person name="Johannesson H."/>
        </authorList>
    </citation>
    <scope>NUCLEOTIDE SEQUENCE</scope>
    <source>
        <strain evidence="4">SMH4607-1</strain>
    </source>
</reference>
<evidence type="ECO:0000256" key="2">
    <source>
        <dbReference type="SAM" id="Phobius"/>
    </source>
</evidence>
<feature type="transmembrane region" description="Helical" evidence="2">
    <location>
        <begin position="124"/>
        <end position="145"/>
    </location>
</feature>
<keyword evidence="2" id="KW-0812">Transmembrane</keyword>
<dbReference type="EMBL" id="JAUKUA010000002">
    <property type="protein sequence ID" value="KAK0724062.1"/>
    <property type="molecule type" value="Genomic_DNA"/>
</dbReference>
<keyword evidence="2" id="KW-0472">Membrane</keyword>
<feature type="transmembrane region" description="Helical" evidence="2">
    <location>
        <begin position="235"/>
        <end position="258"/>
    </location>
</feature>
<feature type="transmembrane region" description="Helical" evidence="2">
    <location>
        <begin position="20"/>
        <end position="43"/>
    </location>
</feature>
<name>A0AA40AY04_9PEZI</name>
<feature type="compositionally biased region" description="Polar residues" evidence="1">
    <location>
        <begin position="747"/>
        <end position="759"/>
    </location>
</feature>
<dbReference type="InterPro" id="IPR005330">
    <property type="entry name" value="MHYT_dom"/>
</dbReference>
<keyword evidence="5" id="KW-1185">Reference proteome</keyword>
<dbReference type="PROSITE" id="PS50924">
    <property type="entry name" value="MHYT"/>
    <property type="match status" value="1"/>
</dbReference>
<feature type="transmembrane region" description="Helical" evidence="2">
    <location>
        <begin position="55"/>
        <end position="76"/>
    </location>
</feature>
<protein>
    <recommendedName>
        <fullName evidence="3">MHYT domain-containing protein</fullName>
    </recommendedName>
</protein>
<feature type="transmembrane region" description="Helical" evidence="2">
    <location>
        <begin position="96"/>
        <end position="117"/>
    </location>
</feature>
<feature type="domain" description="MHYT" evidence="3">
    <location>
        <begin position="20"/>
        <end position="219"/>
    </location>
</feature>
<dbReference type="PANTHER" id="PTHR35152">
    <property type="entry name" value="DOMAIN SIGNALLING PROTEIN, PUTATIVE (AFU_ORTHOLOGUE AFUA_5G11310)-RELATED"/>
    <property type="match status" value="1"/>
</dbReference>
<sequence length="925" mass="100761">MGTPQNDLSQYLGQVVPFQFNPAIIALSYAVSLVGAASTLELINRRTSRKGIYNNLLLLGAAISMGGVAIWCMHYIGNRATGLLHDEPELQVVYSVPVTVASFFVPILVLLVAFYVVTATQAITWWRIGVSGTLSGGAICGMHYLGNASISNYQCIYAIPNVAGAAVIAAAASTVALALFFVFKASWTNSWWKRLGCSIVLAGAVSGMHWCAALGTTYQLLHLNSTSDYGSRNTTIIVVACLSVGACFVMAVVAIYSARVRKGYASKAQRITLAAAVFDKHGKILVTPDGLLPSEEITSTFMQKTQNDVFSTAHPLFHWVFQASHNWPSVANLIDKMGDHLSRLPHHGRNIRTGINLVDENGRIIDNYDTIFRELFCLAAACLAEKMHEKLADAGVLWDGMFSTGGGPINMGDDDNSARSESLGPEDIVEKGLANAKRQAHGSLMFLVRKLEDSRAVERLEAAGYRFAELHQVAHIIGSTMQIRTNRLEERLRSMADYPAITMLDPGVHVGLFAARPKADQSGFDVLVRKRAHNLLPSVWMPLDRLEPSSATLLHNLDGLSLSSIKQHLEHTDGLSQQDKRFAGLLREAVQDLGASLADPSFDEAKFTSKVTQVPCSSPPDTTRPLTCSLLTFSLVAPINHPVRTSKFNFIPLQLFKTQQLVYGNSPHRPAFARSVHRDIVPILNSAPSLSAKPHMPSSSRKHFVPLADSHLRSPFHRLGRPRTASTARHPRGASEPFMSTSRERMTSTPSNHSDTSIHLYNMGSGEMDSPSDHSESKSPYEEVTVSTDPYNPRKPMQPQSSYGGIMISSEVTVDVEEAHGMPAVPAEVHKGSFSRSNSRPAMQRQMSQRRILDAESGRASLDGQNVGGQGGSSQMTASFEQAIELKDVSTVLGVGLSKVEVKKEGEVTTFVDELLAHCIDTPRR</sequence>
<dbReference type="PANTHER" id="PTHR35152:SF1">
    <property type="entry name" value="DOMAIN SIGNALLING PROTEIN, PUTATIVE (AFU_ORTHOLOGUE AFUA_5G11310)-RELATED"/>
    <property type="match status" value="1"/>
</dbReference>
<keyword evidence="2" id="KW-1133">Transmembrane helix</keyword>
<dbReference type="AlphaFoldDB" id="A0AA40AY04"/>
<dbReference type="Proteomes" id="UP001172102">
    <property type="component" value="Unassembled WGS sequence"/>
</dbReference>
<feature type="region of interest" description="Disordered" evidence="1">
    <location>
        <begin position="713"/>
        <end position="803"/>
    </location>
</feature>
<proteinExistence type="predicted"/>
<gene>
    <name evidence="4" type="ORF">B0H67DRAFT_529613</name>
</gene>
<organism evidence="4 5">
    <name type="scientific">Lasiosphaeris hirsuta</name>
    <dbReference type="NCBI Taxonomy" id="260670"/>
    <lineage>
        <taxon>Eukaryota</taxon>
        <taxon>Fungi</taxon>
        <taxon>Dikarya</taxon>
        <taxon>Ascomycota</taxon>
        <taxon>Pezizomycotina</taxon>
        <taxon>Sordariomycetes</taxon>
        <taxon>Sordariomycetidae</taxon>
        <taxon>Sordariales</taxon>
        <taxon>Lasiosphaeriaceae</taxon>
        <taxon>Lasiosphaeris</taxon>
    </lineage>
</organism>
<dbReference type="Pfam" id="PF03707">
    <property type="entry name" value="MHYT"/>
    <property type="match status" value="2"/>
</dbReference>